<evidence type="ECO:0000256" key="7">
    <source>
        <dbReference type="ARBA" id="ARBA00023180"/>
    </source>
</evidence>
<sequence>MRWVSLLGAIGVLGSVHGAGTPVVIWHGMGDSCCRPTSMGRIQELIENGTQPGTYVHSLMIGDNTLDDTINTFLKPVNEQVQEVCDYVAQDPALADGYHAIGFSQGGQFLRAVAQRCPSPPIKNLVTLGAQHQGVYGFPRCPGESVELCNLMRELLNYGAYTDLVQDILVQAQYWHDPLHFETYVEKSQFIGEINNEGPVKNLTYAENMAKLEKFVLIKFAEDRTVEPVESQFFEFYQPGSEYDILPLRESPIYTEDRVGLKALDLAGKLEFLTIEGSDHMQIPTQWFMDNVVANFLQ</sequence>
<evidence type="ECO:0000256" key="9">
    <source>
        <dbReference type="ARBA" id="ARBA00047409"/>
    </source>
</evidence>
<keyword evidence="5" id="KW-0378">Hydrolase</keyword>
<keyword evidence="7" id="KW-0325">Glycoprotein</keyword>
<dbReference type="PRINTS" id="PR00414">
    <property type="entry name" value="PPTHIESTRASE"/>
</dbReference>
<evidence type="ECO:0000256" key="2">
    <source>
        <dbReference type="ARBA" id="ARBA00012423"/>
    </source>
</evidence>
<dbReference type="InterPro" id="IPR002472">
    <property type="entry name" value="Palm_thioest"/>
</dbReference>
<evidence type="ECO:0000256" key="6">
    <source>
        <dbReference type="ARBA" id="ARBA00023157"/>
    </source>
</evidence>
<accession>A0A553PSE3</accession>
<dbReference type="GO" id="GO:0006898">
    <property type="term" value="P:receptor-mediated endocytosis"/>
    <property type="evidence" value="ECO:0007669"/>
    <property type="project" value="TreeGrafter"/>
</dbReference>
<dbReference type="OMA" id="ILFQANY"/>
<reference evidence="11 12" key="1">
    <citation type="journal article" date="2018" name="Nat. Ecol. Evol.">
        <title>Genomic signatures of mitonuclear coevolution across populations of Tigriopus californicus.</title>
        <authorList>
            <person name="Barreto F.S."/>
            <person name="Watson E.T."/>
            <person name="Lima T.G."/>
            <person name="Willett C.S."/>
            <person name="Edmands S."/>
            <person name="Li W."/>
            <person name="Burton R.S."/>
        </authorList>
    </citation>
    <scope>NUCLEOTIDE SEQUENCE [LARGE SCALE GENOMIC DNA]</scope>
    <source>
        <strain evidence="11 12">San Diego</strain>
    </source>
</reference>
<feature type="chain" id="PRO_5022108564" description="Palmitoyl-protein thioesterase 1" evidence="10">
    <location>
        <begin position="19"/>
        <end position="298"/>
    </location>
</feature>
<proteinExistence type="inferred from homology"/>
<dbReference type="GO" id="GO:0005764">
    <property type="term" value="C:lysosome"/>
    <property type="evidence" value="ECO:0007669"/>
    <property type="project" value="TreeGrafter"/>
</dbReference>
<comment type="catalytic activity">
    <reaction evidence="9">
        <text>S-hexadecanoyl-L-cysteinyl-[protein] + H2O = L-cysteinyl-[protein] + hexadecanoate + H(+)</text>
        <dbReference type="Rhea" id="RHEA:19233"/>
        <dbReference type="Rhea" id="RHEA-COMP:10131"/>
        <dbReference type="Rhea" id="RHEA-COMP:11032"/>
        <dbReference type="ChEBI" id="CHEBI:7896"/>
        <dbReference type="ChEBI" id="CHEBI:15377"/>
        <dbReference type="ChEBI" id="CHEBI:15378"/>
        <dbReference type="ChEBI" id="CHEBI:29950"/>
        <dbReference type="ChEBI" id="CHEBI:74151"/>
        <dbReference type="EC" id="3.1.2.22"/>
    </reaction>
    <physiologicalReaction direction="left-to-right" evidence="9">
        <dbReference type="Rhea" id="RHEA:19234"/>
    </physiologicalReaction>
</comment>
<evidence type="ECO:0000256" key="1">
    <source>
        <dbReference type="ARBA" id="ARBA00010758"/>
    </source>
</evidence>
<evidence type="ECO:0000256" key="8">
    <source>
        <dbReference type="ARBA" id="ARBA00031934"/>
    </source>
</evidence>
<evidence type="ECO:0000256" key="5">
    <source>
        <dbReference type="ARBA" id="ARBA00022801"/>
    </source>
</evidence>
<keyword evidence="6" id="KW-1015">Disulfide bond</keyword>
<dbReference type="Pfam" id="PF02089">
    <property type="entry name" value="Palm_thioest"/>
    <property type="match status" value="1"/>
</dbReference>
<organism evidence="11 12">
    <name type="scientific">Tigriopus californicus</name>
    <name type="common">Marine copepod</name>
    <dbReference type="NCBI Taxonomy" id="6832"/>
    <lineage>
        <taxon>Eukaryota</taxon>
        <taxon>Metazoa</taxon>
        <taxon>Ecdysozoa</taxon>
        <taxon>Arthropoda</taxon>
        <taxon>Crustacea</taxon>
        <taxon>Multicrustacea</taxon>
        <taxon>Hexanauplia</taxon>
        <taxon>Copepoda</taxon>
        <taxon>Harpacticoida</taxon>
        <taxon>Harpacticidae</taxon>
        <taxon>Tigriopus</taxon>
    </lineage>
</organism>
<keyword evidence="12" id="KW-1185">Reference proteome</keyword>
<dbReference type="SUPFAM" id="SSF53474">
    <property type="entry name" value="alpha/beta-Hydrolases"/>
    <property type="match status" value="1"/>
</dbReference>
<feature type="signal peptide" evidence="10">
    <location>
        <begin position="1"/>
        <end position="18"/>
    </location>
</feature>
<comment type="similarity">
    <text evidence="1">Belongs to the palmitoyl-protein thioesterase family.</text>
</comment>
<evidence type="ECO:0000256" key="10">
    <source>
        <dbReference type="SAM" id="SignalP"/>
    </source>
</evidence>
<dbReference type="OrthoDB" id="10263094at2759"/>
<name>A0A553PSE3_TIGCA</name>
<comment type="caution">
    <text evidence="11">The sequence shown here is derived from an EMBL/GenBank/DDBJ whole genome shotgun (WGS) entry which is preliminary data.</text>
</comment>
<dbReference type="Proteomes" id="UP000318571">
    <property type="component" value="Chromosome 12"/>
</dbReference>
<dbReference type="EC" id="3.1.2.22" evidence="2"/>
<dbReference type="PANTHER" id="PTHR11247">
    <property type="entry name" value="PALMITOYL-PROTEIN THIOESTERASE/DOLICHYLDIPHOSPHATASE 1"/>
    <property type="match status" value="1"/>
</dbReference>
<dbReference type="EMBL" id="VCGU01000001">
    <property type="protein sequence ID" value="TRY80595.1"/>
    <property type="molecule type" value="Genomic_DNA"/>
</dbReference>
<dbReference type="InterPro" id="IPR029058">
    <property type="entry name" value="AB_hydrolase_fold"/>
</dbReference>
<dbReference type="Gene3D" id="3.40.50.1820">
    <property type="entry name" value="alpha/beta hydrolase"/>
    <property type="match status" value="1"/>
</dbReference>
<evidence type="ECO:0000313" key="11">
    <source>
        <dbReference type="EMBL" id="TRY80595.1"/>
    </source>
</evidence>
<gene>
    <name evidence="11" type="ORF">TCAL_10370</name>
</gene>
<evidence type="ECO:0000256" key="4">
    <source>
        <dbReference type="ARBA" id="ARBA00022729"/>
    </source>
</evidence>
<dbReference type="PANTHER" id="PTHR11247:SF8">
    <property type="entry name" value="PALMITOYL-PROTEIN THIOESTERASE 1"/>
    <property type="match status" value="1"/>
</dbReference>
<dbReference type="AlphaFoldDB" id="A0A553PSE3"/>
<protein>
    <recommendedName>
        <fullName evidence="3">Palmitoyl-protein thioesterase 1</fullName>
        <ecNumber evidence="2">3.1.2.22</ecNumber>
    </recommendedName>
    <alternativeName>
        <fullName evidence="8">Palmitoyl-protein hydrolase 1</fullName>
    </alternativeName>
</protein>
<keyword evidence="4 10" id="KW-0732">Signal</keyword>
<dbReference type="FunFam" id="3.40.50.1820:FF:000107">
    <property type="entry name" value="Palmitoyl-protein thioesterase 1"/>
    <property type="match status" value="1"/>
</dbReference>
<dbReference type="STRING" id="6832.A0A553PSE3"/>
<evidence type="ECO:0000313" key="12">
    <source>
        <dbReference type="Proteomes" id="UP000318571"/>
    </source>
</evidence>
<evidence type="ECO:0000256" key="3">
    <source>
        <dbReference type="ARBA" id="ARBA00014212"/>
    </source>
</evidence>
<dbReference type="GO" id="GO:0008474">
    <property type="term" value="F:palmitoyl-(protein) hydrolase activity"/>
    <property type="evidence" value="ECO:0007669"/>
    <property type="project" value="UniProtKB-EC"/>
</dbReference>